<evidence type="ECO:0000259" key="8">
    <source>
        <dbReference type="Pfam" id="PF13861"/>
    </source>
</evidence>
<evidence type="ECO:0000313" key="9">
    <source>
        <dbReference type="EMBL" id="MFD1784385.1"/>
    </source>
</evidence>
<evidence type="ECO:0000256" key="4">
    <source>
        <dbReference type="ARBA" id="ARBA00024746"/>
    </source>
</evidence>
<feature type="domain" description="FlgD Tudor-like" evidence="8">
    <location>
        <begin position="84"/>
        <end position="212"/>
    </location>
</feature>
<feature type="compositionally biased region" description="Acidic residues" evidence="6">
    <location>
        <begin position="239"/>
        <end position="255"/>
    </location>
</feature>
<feature type="domain" description="FlgD/Vpr Ig-like" evidence="7">
    <location>
        <begin position="104"/>
        <end position="172"/>
    </location>
</feature>
<keyword evidence="10" id="KW-1185">Reference proteome</keyword>
<dbReference type="InterPro" id="IPR025963">
    <property type="entry name" value="FLgD_Tudor"/>
</dbReference>
<dbReference type="EMBL" id="JBHUEY010000001">
    <property type="protein sequence ID" value="MFD1784385.1"/>
    <property type="molecule type" value="Genomic_DNA"/>
</dbReference>
<comment type="function">
    <text evidence="4 5">Required for flagellar hook formation. May act as a scaffolding protein.</text>
</comment>
<dbReference type="Pfam" id="PF13861">
    <property type="entry name" value="FLgD_tudor"/>
    <property type="match status" value="1"/>
</dbReference>
<evidence type="ECO:0000256" key="1">
    <source>
        <dbReference type="ARBA" id="ARBA00010577"/>
    </source>
</evidence>
<dbReference type="Pfam" id="PF03963">
    <property type="entry name" value="FlgD"/>
    <property type="match status" value="1"/>
</dbReference>
<dbReference type="Pfam" id="PF13860">
    <property type="entry name" value="FlgD_ig"/>
    <property type="match status" value="1"/>
</dbReference>
<protein>
    <recommendedName>
        <fullName evidence="2 5">Basal-body rod modification protein FlgD</fullName>
    </recommendedName>
</protein>
<name>A0ABW4N6V5_9CAUL</name>
<accession>A0ABW4N6V5</accession>
<feature type="compositionally biased region" description="Polar residues" evidence="6">
    <location>
        <begin position="223"/>
        <end position="238"/>
    </location>
</feature>
<reference evidence="10" key="1">
    <citation type="journal article" date="2019" name="Int. J. Syst. Evol. Microbiol.">
        <title>The Global Catalogue of Microorganisms (GCM) 10K type strain sequencing project: providing services to taxonomists for standard genome sequencing and annotation.</title>
        <authorList>
            <consortium name="The Broad Institute Genomics Platform"/>
            <consortium name="The Broad Institute Genome Sequencing Center for Infectious Disease"/>
            <person name="Wu L."/>
            <person name="Ma J."/>
        </authorList>
    </citation>
    <scope>NUCLEOTIDE SEQUENCE [LARGE SCALE GENOMIC DNA]</scope>
    <source>
        <strain evidence="10">DFY28</strain>
    </source>
</reference>
<comment type="similarity">
    <text evidence="1 5">Belongs to the FlgD family.</text>
</comment>
<keyword evidence="9" id="KW-0966">Cell projection</keyword>
<organism evidence="9 10">
    <name type="scientific">Phenylobacterium terrae</name>
    <dbReference type="NCBI Taxonomy" id="2665495"/>
    <lineage>
        <taxon>Bacteria</taxon>
        <taxon>Pseudomonadati</taxon>
        <taxon>Pseudomonadota</taxon>
        <taxon>Alphaproteobacteria</taxon>
        <taxon>Caulobacterales</taxon>
        <taxon>Caulobacteraceae</taxon>
        <taxon>Phenylobacterium</taxon>
    </lineage>
</organism>
<evidence type="ECO:0000259" key="7">
    <source>
        <dbReference type="Pfam" id="PF13860"/>
    </source>
</evidence>
<keyword evidence="9" id="KW-0282">Flagellum</keyword>
<evidence type="ECO:0000256" key="6">
    <source>
        <dbReference type="SAM" id="MobiDB-lite"/>
    </source>
</evidence>
<gene>
    <name evidence="9" type="ORF">ACFSC0_13340</name>
</gene>
<dbReference type="Gene3D" id="2.60.40.4070">
    <property type="match status" value="1"/>
</dbReference>
<dbReference type="InterPro" id="IPR005648">
    <property type="entry name" value="FlgD"/>
</dbReference>
<sequence length="262" mass="27910">MPVDAVAAGQAPVQETALGKARLAQNFETFLTLLTTQLMNQDPLSPLDSNQFTEQLTQMTGVEQQLLTNELLKKLVDGNNSGVADAVSLIGKKVRAVSDDAALKDGKATWIYNLDRPPETVILEVLDANGRSVFVGRPTAKVGDNSFTWDGKNSAGVTQPNGVYTLRVTAVDTAKQPIEAITYIEGVVQSVEQADGATLINVGGATMPWTNVNSIRLADPEPTTAQTNQTSNTGQTAEQSDDWLEDLIAQEDGEPSEQPAAA</sequence>
<dbReference type="InterPro" id="IPR025965">
    <property type="entry name" value="FlgD/Vpr_Ig-like"/>
</dbReference>
<dbReference type="RefSeq" id="WP_377283667.1">
    <property type="nucleotide sequence ID" value="NZ_JBHRSI010000009.1"/>
</dbReference>
<evidence type="ECO:0000256" key="2">
    <source>
        <dbReference type="ARBA" id="ARBA00016013"/>
    </source>
</evidence>
<evidence type="ECO:0000256" key="5">
    <source>
        <dbReference type="RuleBase" id="RU362076"/>
    </source>
</evidence>
<dbReference type="Gene3D" id="2.30.30.910">
    <property type="match status" value="1"/>
</dbReference>
<evidence type="ECO:0000256" key="3">
    <source>
        <dbReference type="ARBA" id="ARBA00022795"/>
    </source>
</evidence>
<proteinExistence type="inferred from homology"/>
<evidence type="ECO:0000313" key="10">
    <source>
        <dbReference type="Proteomes" id="UP001597237"/>
    </source>
</evidence>
<keyword evidence="9" id="KW-0969">Cilium</keyword>
<comment type="caution">
    <text evidence="9">The sequence shown here is derived from an EMBL/GenBank/DDBJ whole genome shotgun (WGS) entry which is preliminary data.</text>
</comment>
<feature type="region of interest" description="Disordered" evidence="6">
    <location>
        <begin position="221"/>
        <end position="262"/>
    </location>
</feature>
<keyword evidence="3 5" id="KW-1005">Bacterial flagellum biogenesis</keyword>
<dbReference type="Proteomes" id="UP001597237">
    <property type="component" value="Unassembled WGS sequence"/>
</dbReference>